<evidence type="ECO:0000313" key="3">
    <source>
        <dbReference type="Proteomes" id="UP000053593"/>
    </source>
</evidence>
<dbReference type="Proteomes" id="UP000053593">
    <property type="component" value="Unassembled WGS sequence"/>
</dbReference>
<reference evidence="2 3" key="1">
    <citation type="submission" date="2014-04" db="EMBL/GenBank/DDBJ databases">
        <title>Evolutionary Origins and Diversification of the Mycorrhizal Mutualists.</title>
        <authorList>
            <consortium name="DOE Joint Genome Institute"/>
            <consortium name="Mycorrhizal Genomics Consortium"/>
            <person name="Kohler A."/>
            <person name="Kuo A."/>
            <person name="Nagy L.G."/>
            <person name="Floudas D."/>
            <person name="Copeland A."/>
            <person name="Barry K.W."/>
            <person name="Cichocki N."/>
            <person name="Veneault-Fourrey C."/>
            <person name="LaButti K."/>
            <person name="Lindquist E.A."/>
            <person name="Lipzen A."/>
            <person name="Lundell T."/>
            <person name="Morin E."/>
            <person name="Murat C."/>
            <person name="Riley R."/>
            <person name="Ohm R."/>
            <person name="Sun H."/>
            <person name="Tunlid A."/>
            <person name="Henrissat B."/>
            <person name="Grigoriev I.V."/>
            <person name="Hibbett D.S."/>
            <person name="Martin F."/>
        </authorList>
    </citation>
    <scope>NUCLEOTIDE SEQUENCE [LARGE SCALE GENOMIC DNA]</scope>
    <source>
        <strain evidence="2 3">FD-317 M1</strain>
    </source>
</reference>
<sequence>MSTTLAIAGPLTSRILWAKALANYKEKSGHDIFEQHKIDQFPTSPSIDDVVRILETQSKGIKAFREKGKNIRDVLNPIVSLVRQLNDTGAEAAVATSVPGGKAIFVVFGVLLEAAKGTTEVYDALEELSNKLQDALNCVKEHLDANPELSPRMNYIYIQMLVQVIHIFGFLIQYPESVAKKTQSIIWEHSKDFGESLLGEKGVQEALWKLDKLTNRESLMRIARIHKKVDNNETKMVVMRMNKQSKEWLSPPDVYQHYNTIHKEQHKGTGTWLFKPNSKFY</sequence>
<gene>
    <name evidence="2" type="ORF">GYMLUDRAFT_43868</name>
</gene>
<dbReference type="OrthoDB" id="7464126at2759"/>
<name>A0A0D0BWU9_9AGAR</name>
<protein>
    <recommendedName>
        <fullName evidence="1">Fungal STAND N-terminal Goodbye domain-containing protein</fullName>
    </recommendedName>
</protein>
<feature type="domain" description="Fungal STAND N-terminal Goodbye" evidence="1">
    <location>
        <begin position="17"/>
        <end position="139"/>
    </location>
</feature>
<evidence type="ECO:0000313" key="2">
    <source>
        <dbReference type="EMBL" id="KIK60106.1"/>
    </source>
</evidence>
<organism evidence="2 3">
    <name type="scientific">Collybiopsis luxurians FD-317 M1</name>
    <dbReference type="NCBI Taxonomy" id="944289"/>
    <lineage>
        <taxon>Eukaryota</taxon>
        <taxon>Fungi</taxon>
        <taxon>Dikarya</taxon>
        <taxon>Basidiomycota</taxon>
        <taxon>Agaricomycotina</taxon>
        <taxon>Agaricomycetes</taxon>
        <taxon>Agaricomycetidae</taxon>
        <taxon>Agaricales</taxon>
        <taxon>Marasmiineae</taxon>
        <taxon>Omphalotaceae</taxon>
        <taxon>Collybiopsis</taxon>
        <taxon>Collybiopsis luxurians</taxon>
    </lineage>
</organism>
<proteinExistence type="predicted"/>
<dbReference type="EMBL" id="KN834776">
    <property type="protein sequence ID" value="KIK60106.1"/>
    <property type="molecule type" value="Genomic_DNA"/>
</dbReference>
<evidence type="ECO:0000259" key="1">
    <source>
        <dbReference type="Pfam" id="PF17109"/>
    </source>
</evidence>
<dbReference type="Pfam" id="PF17109">
    <property type="entry name" value="Goodbye"/>
    <property type="match status" value="1"/>
</dbReference>
<accession>A0A0D0BWU9</accession>
<keyword evidence="3" id="KW-1185">Reference proteome</keyword>
<dbReference type="AlphaFoldDB" id="A0A0D0BWU9"/>
<dbReference type="InterPro" id="IPR031350">
    <property type="entry name" value="Goodbye_dom"/>
</dbReference>
<dbReference type="HOGENOM" id="CLU_056579_1_0_1"/>